<dbReference type="Pfam" id="PF05598">
    <property type="entry name" value="DUF772"/>
    <property type="match status" value="1"/>
</dbReference>
<protein>
    <submittedName>
        <fullName evidence="3">Phage-associated cell wall hydrolase</fullName>
    </submittedName>
</protein>
<accession>A0A9X8T0R0</accession>
<evidence type="ECO:0000313" key="3">
    <source>
        <dbReference type="EMBL" id="SQF67958.1"/>
    </source>
</evidence>
<dbReference type="PANTHER" id="PTHR33408">
    <property type="entry name" value="TRANSPOSASE"/>
    <property type="match status" value="1"/>
</dbReference>
<dbReference type="AlphaFoldDB" id="A0A9X8T0R0"/>
<organism evidence="3 4">
    <name type="scientific">Streptococcus dysgalactiae subsp. equisimilis</name>
    <name type="common">Streptococcus equisimilis</name>
    <dbReference type="NCBI Taxonomy" id="119602"/>
    <lineage>
        <taxon>Bacteria</taxon>
        <taxon>Bacillati</taxon>
        <taxon>Bacillota</taxon>
        <taxon>Bacilli</taxon>
        <taxon>Lactobacillales</taxon>
        <taxon>Streptococcaceae</taxon>
        <taxon>Streptococcus</taxon>
    </lineage>
</organism>
<sequence>MLHKEKPDYNRNQYGFYTLDQLVPDKHFLRQVEAVIDFDFIYDLVEDTYSSDNGRPSLDPVILVKIPLIQCFYGIRSMRQTIKDIEVNTAYRWFLGLTLDDKVPHFTTYGKNYSRRFQEKGLIESIFTHILGLCINTGLIDPTEIFIDGTHIKAAANNRKFINREVEKQAKFMSEQLEIEINRDREKHGKKPLGPAKELGPVAKKISTTDPESGWFHKGDHKEVFAYSAQVACDKYGWALAYSVEAGNIHDSQAFPALFAKLEPLKPQFIIADSGYKIPSIAKFLIDKEITPVLPYIRPRGKKDLLRPKEFIYDEHFDCVICPEHQALTYRTTTREGYREYKSDPVICANCPLLSVCTTSKNHQKVVTRHIWKDYLEQCEDIRHQRGMKELYQHRKETIERLFGTAKEYHNLRYTREKGKSKMEDKVGLTLACLNLKKLVKRIAGEPFYFVQMRWFKHGNSHFYLKTLKKTNTKSMFVFNLKRGLASFFLLIHKMSTCQQPVDNYEDNVGKTIYKSYFFTKSRPKDLFSFFLFKKLVWISLSIKVNLPG</sequence>
<dbReference type="InterPro" id="IPR025668">
    <property type="entry name" value="Tnp_DDE_dom"/>
</dbReference>
<dbReference type="EMBL" id="LS483361">
    <property type="protein sequence ID" value="SQF67958.1"/>
    <property type="molecule type" value="Genomic_DNA"/>
</dbReference>
<dbReference type="Proteomes" id="UP000249571">
    <property type="component" value="Chromosome 1"/>
</dbReference>
<dbReference type="InterPro" id="IPR008490">
    <property type="entry name" value="Transposase_InsH_N"/>
</dbReference>
<proteinExistence type="predicted"/>
<feature type="domain" description="Transposase DDE" evidence="2">
    <location>
        <begin position="321"/>
        <end position="440"/>
    </location>
</feature>
<evidence type="ECO:0000259" key="1">
    <source>
        <dbReference type="Pfam" id="PF05598"/>
    </source>
</evidence>
<dbReference type="Pfam" id="PF13751">
    <property type="entry name" value="DDE_Tnp_1_6"/>
    <property type="match status" value="1"/>
</dbReference>
<keyword evidence="3" id="KW-0378">Hydrolase</keyword>
<dbReference type="PANTHER" id="PTHR33408:SF2">
    <property type="entry name" value="TRANSPOSASE DDE DOMAIN-CONTAINING PROTEIN"/>
    <property type="match status" value="1"/>
</dbReference>
<feature type="domain" description="Transposase InsH N-terminal" evidence="1">
    <location>
        <begin position="18"/>
        <end position="115"/>
    </location>
</feature>
<name>A0A9X8T0R0_STREQ</name>
<evidence type="ECO:0000259" key="2">
    <source>
        <dbReference type="Pfam" id="PF13751"/>
    </source>
</evidence>
<dbReference type="GO" id="GO:0016787">
    <property type="term" value="F:hydrolase activity"/>
    <property type="evidence" value="ECO:0007669"/>
    <property type="project" value="UniProtKB-KW"/>
</dbReference>
<dbReference type="NCBIfam" id="NF033551">
    <property type="entry name" value="transpos_IS1182"/>
    <property type="match status" value="1"/>
</dbReference>
<dbReference type="InterPro" id="IPR047629">
    <property type="entry name" value="IS1182_transpos"/>
</dbReference>
<evidence type="ECO:0000313" key="4">
    <source>
        <dbReference type="Proteomes" id="UP000249571"/>
    </source>
</evidence>
<gene>
    <name evidence="3" type="ORF">NCTC6179_02168</name>
</gene>
<reference evidence="3 4" key="1">
    <citation type="submission" date="2018-06" db="EMBL/GenBank/DDBJ databases">
        <authorList>
            <consortium name="Pathogen Informatics"/>
            <person name="Doyle S."/>
        </authorList>
    </citation>
    <scope>NUCLEOTIDE SEQUENCE [LARGE SCALE GENOMIC DNA]</scope>
    <source>
        <strain evidence="3 4">NCTC6179</strain>
    </source>
</reference>